<protein>
    <submittedName>
        <fullName evidence="1">Uncharacterized protein</fullName>
    </submittedName>
</protein>
<dbReference type="EMBL" id="CP133618">
    <property type="protein sequence ID" value="WMV37267.1"/>
    <property type="molecule type" value="Genomic_DNA"/>
</dbReference>
<evidence type="ECO:0000313" key="1">
    <source>
        <dbReference type="EMBL" id="WMV37267.1"/>
    </source>
</evidence>
<keyword evidence="2" id="KW-1185">Reference proteome</keyword>
<dbReference type="InterPro" id="IPR050951">
    <property type="entry name" value="Retrovirus_Pol_polyprotein"/>
</dbReference>
<sequence length="152" mass="17144">MDSVVVVREFLDMFPINLPGIPIDRDIDIAIDLEPGSKPISIPPYRMALTKLKELKDQLHDLFNIKEREIACQVLEVRALLDSISFLGNMVSKEGIRVDPAKIEAVRGWTRPTSVTEILNFIGLAGYYLRFVQSFSTVASPLIKLTRNGVRF</sequence>
<dbReference type="AlphaFoldDB" id="A0AAF0TXW6"/>
<dbReference type="PANTHER" id="PTHR37984">
    <property type="entry name" value="PROTEIN CBG26694"/>
    <property type="match status" value="1"/>
</dbReference>
<name>A0AAF0TXW6_SOLVR</name>
<reference evidence="1" key="1">
    <citation type="submission" date="2023-08" db="EMBL/GenBank/DDBJ databases">
        <title>A de novo genome assembly of Solanum verrucosum Schlechtendal, a Mexican diploid species geographically isolated from the other diploid A-genome species in potato relatives.</title>
        <authorList>
            <person name="Hosaka K."/>
        </authorList>
    </citation>
    <scope>NUCLEOTIDE SEQUENCE</scope>
    <source>
        <tissue evidence="1">Young leaves</tissue>
    </source>
</reference>
<dbReference type="SUPFAM" id="SSF56672">
    <property type="entry name" value="DNA/RNA polymerases"/>
    <property type="match status" value="2"/>
</dbReference>
<evidence type="ECO:0000313" key="2">
    <source>
        <dbReference type="Proteomes" id="UP001234989"/>
    </source>
</evidence>
<dbReference type="InterPro" id="IPR043502">
    <property type="entry name" value="DNA/RNA_pol_sf"/>
</dbReference>
<dbReference type="PANTHER" id="PTHR37984:SF5">
    <property type="entry name" value="PROTEIN NYNRIN-LIKE"/>
    <property type="match status" value="1"/>
</dbReference>
<dbReference type="Gene3D" id="3.30.70.270">
    <property type="match status" value="1"/>
</dbReference>
<accession>A0AAF0TXW6</accession>
<dbReference type="Gene3D" id="3.10.10.10">
    <property type="entry name" value="HIV Type 1 Reverse Transcriptase, subunit A, domain 1"/>
    <property type="match status" value="1"/>
</dbReference>
<proteinExistence type="predicted"/>
<gene>
    <name evidence="1" type="ORF">MTR67_030652</name>
</gene>
<dbReference type="Proteomes" id="UP001234989">
    <property type="component" value="Chromosome 7"/>
</dbReference>
<dbReference type="InterPro" id="IPR043128">
    <property type="entry name" value="Rev_trsase/Diguanyl_cyclase"/>
</dbReference>
<organism evidence="1 2">
    <name type="scientific">Solanum verrucosum</name>
    <dbReference type="NCBI Taxonomy" id="315347"/>
    <lineage>
        <taxon>Eukaryota</taxon>
        <taxon>Viridiplantae</taxon>
        <taxon>Streptophyta</taxon>
        <taxon>Embryophyta</taxon>
        <taxon>Tracheophyta</taxon>
        <taxon>Spermatophyta</taxon>
        <taxon>Magnoliopsida</taxon>
        <taxon>eudicotyledons</taxon>
        <taxon>Gunneridae</taxon>
        <taxon>Pentapetalae</taxon>
        <taxon>asterids</taxon>
        <taxon>lamiids</taxon>
        <taxon>Solanales</taxon>
        <taxon>Solanaceae</taxon>
        <taxon>Solanoideae</taxon>
        <taxon>Solaneae</taxon>
        <taxon>Solanum</taxon>
    </lineage>
</organism>